<proteinExistence type="predicted"/>
<feature type="compositionally biased region" description="Basic and acidic residues" evidence="1">
    <location>
        <begin position="317"/>
        <end position="328"/>
    </location>
</feature>
<accession>A0A9E7LEX9</accession>
<reference evidence="2" key="1">
    <citation type="submission" date="2022-05" db="EMBL/GenBank/DDBJ databases">
        <title>The Musa troglodytarum L. genome provides insights into the mechanism of non-climacteric behaviour and enrichment of carotenoids.</title>
        <authorList>
            <person name="Wang J."/>
        </authorList>
    </citation>
    <scope>NUCLEOTIDE SEQUENCE</scope>
    <source>
        <tissue evidence="2">Leaf</tissue>
    </source>
</reference>
<feature type="compositionally biased region" description="Basic and acidic residues" evidence="1">
    <location>
        <begin position="44"/>
        <end position="98"/>
    </location>
</feature>
<gene>
    <name evidence="2" type="ORF">MUK42_14364</name>
</gene>
<dbReference type="AlphaFoldDB" id="A0A9E7LEX9"/>
<dbReference type="PANTHER" id="PTHR36364:SF1">
    <property type="entry name" value="OS03G0203000 PROTEIN"/>
    <property type="match status" value="1"/>
</dbReference>
<dbReference type="PANTHER" id="PTHR36364">
    <property type="entry name" value="OS03G0203000 PROTEIN"/>
    <property type="match status" value="1"/>
</dbReference>
<keyword evidence="3" id="KW-1185">Reference proteome</keyword>
<sequence>RSNGADANPVTVRRDGIPQLLKRWQSPKEKGCGFRLPSSLAVKMPEERRRREGGEGRGSLSRREGRDSDGRRLSSRSERGKEREPSPKRFRRDVKPASERTYSCNHDLDIDDNRERKHRGWFQDTLPYENSLAADSKVHGILVQTRASKYLILYNNLRLPMQHDERGSAGHGGQSYVHIAADDGRSNLKENTGNMVDKIEAFDLQRKHDRRKACKDDDNEWRHDGYFELEAEASAPRKRPAFSEKKMLAEDVPPTRSEFRNHHDQQTFGVSGWIEKESYFSLGDKLQKIFHWADDKHDRRGDRYHQRNETYRAGYQSRERHGSRDTRGRHTFAGRYHDKNTYRQSGLQVERWRHDLFDEANRSPTPKKEEEQIAKVEALLAL</sequence>
<feature type="region of interest" description="Disordered" evidence="1">
    <location>
        <begin position="314"/>
        <end position="338"/>
    </location>
</feature>
<protein>
    <recommendedName>
        <fullName evidence="4">Btz domain-containing protein</fullName>
    </recommendedName>
</protein>
<feature type="non-terminal residue" evidence="2">
    <location>
        <position position="1"/>
    </location>
</feature>
<feature type="region of interest" description="Disordered" evidence="1">
    <location>
        <begin position="1"/>
        <end position="98"/>
    </location>
</feature>
<dbReference type="EMBL" id="CP097511">
    <property type="protein sequence ID" value="URE48230.1"/>
    <property type="molecule type" value="Genomic_DNA"/>
</dbReference>
<evidence type="ECO:0000313" key="2">
    <source>
        <dbReference type="EMBL" id="URE48230.1"/>
    </source>
</evidence>
<evidence type="ECO:0008006" key="4">
    <source>
        <dbReference type="Google" id="ProtNLM"/>
    </source>
</evidence>
<dbReference type="Proteomes" id="UP001055439">
    <property type="component" value="Chromosome 9"/>
</dbReference>
<name>A0A9E7LEX9_9LILI</name>
<evidence type="ECO:0000313" key="3">
    <source>
        <dbReference type="Proteomes" id="UP001055439"/>
    </source>
</evidence>
<evidence type="ECO:0000256" key="1">
    <source>
        <dbReference type="SAM" id="MobiDB-lite"/>
    </source>
</evidence>
<dbReference type="OrthoDB" id="777700at2759"/>
<organism evidence="2 3">
    <name type="scientific">Musa troglodytarum</name>
    <name type="common">fe'i banana</name>
    <dbReference type="NCBI Taxonomy" id="320322"/>
    <lineage>
        <taxon>Eukaryota</taxon>
        <taxon>Viridiplantae</taxon>
        <taxon>Streptophyta</taxon>
        <taxon>Embryophyta</taxon>
        <taxon>Tracheophyta</taxon>
        <taxon>Spermatophyta</taxon>
        <taxon>Magnoliopsida</taxon>
        <taxon>Liliopsida</taxon>
        <taxon>Zingiberales</taxon>
        <taxon>Musaceae</taxon>
        <taxon>Musa</taxon>
    </lineage>
</organism>